<feature type="transmembrane region" description="Helical" evidence="1">
    <location>
        <begin position="57"/>
        <end position="76"/>
    </location>
</feature>
<organism evidence="2 3">
    <name type="scientific">Oceanobacillus halophilus</name>
    <dbReference type="NCBI Taxonomy" id="930130"/>
    <lineage>
        <taxon>Bacteria</taxon>
        <taxon>Bacillati</taxon>
        <taxon>Bacillota</taxon>
        <taxon>Bacilli</taxon>
        <taxon>Bacillales</taxon>
        <taxon>Bacillaceae</taxon>
        <taxon>Oceanobacillus</taxon>
    </lineage>
</organism>
<dbReference type="RefSeq" id="WP_121205003.1">
    <property type="nucleotide sequence ID" value="NZ_RBZP01000013.1"/>
</dbReference>
<keyword evidence="3" id="KW-1185">Reference proteome</keyword>
<evidence type="ECO:0000256" key="1">
    <source>
        <dbReference type="SAM" id="Phobius"/>
    </source>
</evidence>
<sequence>MTKTIKSIVAVTLIILSGYSLWTKNNDLSPYIVLLLGILMTILGVDEFQKGRKIASYITFAVALFAFIVFVQGLFFI</sequence>
<feature type="transmembrane region" description="Helical" evidence="1">
    <location>
        <begin position="7"/>
        <end position="22"/>
    </location>
</feature>
<proteinExistence type="predicted"/>
<gene>
    <name evidence="2" type="ORF">D8M06_13855</name>
</gene>
<dbReference type="AlphaFoldDB" id="A0A494ZYU8"/>
<name>A0A494ZYU8_9BACI</name>
<comment type="caution">
    <text evidence="2">The sequence shown here is derived from an EMBL/GenBank/DDBJ whole genome shotgun (WGS) entry which is preliminary data.</text>
</comment>
<keyword evidence="1" id="KW-0472">Membrane</keyword>
<evidence type="ECO:0000313" key="3">
    <source>
        <dbReference type="Proteomes" id="UP000269301"/>
    </source>
</evidence>
<evidence type="ECO:0000313" key="2">
    <source>
        <dbReference type="EMBL" id="RKQ31342.1"/>
    </source>
</evidence>
<keyword evidence="1" id="KW-1133">Transmembrane helix</keyword>
<reference evidence="2 3" key="1">
    <citation type="journal article" date="2016" name="Int. J. Syst. Evol. Microbiol.">
        <title>Oceanobacillus halophilus sp. nov., a novel moderately halophilic bacterium from a hypersaline lake.</title>
        <authorList>
            <person name="Amoozegar M.A."/>
            <person name="Bagheri M."/>
            <person name="Makhdoumi A."/>
            <person name="Nikou M.M."/>
            <person name="Fazeli S.A.S."/>
            <person name="Schumann P."/>
            <person name="Sproer C."/>
            <person name="Sanchez-Porro C."/>
            <person name="Ventosa A."/>
        </authorList>
    </citation>
    <scope>NUCLEOTIDE SEQUENCE [LARGE SCALE GENOMIC DNA]</scope>
    <source>
        <strain evidence="2 3">DSM 23996</strain>
    </source>
</reference>
<dbReference type="Proteomes" id="UP000269301">
    <property type="component" value="Unassembled WGS sequence"/>
</dbReference>
<accession>A0A494ZYU8</accession>
<keyword evidence="1" id="KW-0812">Transmembrane</keyword>
<dbReference type="EMBL" id="RBZP01000013">
    <property type="protein sequence ID" value="RKQ31342.1"/>
    <property type="molecule type" value="Genomic_DNA"/>
</dbReference>
<dbReference type="Pfam" id="PF13129">
    <property type="entry name" value="DUF3953"/>
    <property type="match status" value="1"/>
</dbReference>
<dbReference type="InterPro" id="IPR025018">
    <property type="entry name" value="DUF3953"/>
</dbReference>
<dbReference type="OrthoDB" id="2456396at2"/>
<feature type="transmembrane region" description="Helical" evidence="1">
    <location>
        <begin position="28"/>
        <end position="45"/>
    </location>
</feature>
<protein>
    <submittedName>
        <fullName evidence="2">DUF3953 domain-containing protein</fullName>
    </submittedName>
</protein>